<dbReference type="Pfam" id="PF07727">
    <property type="entry name" value="RVT_2"/>
    <property type="match status" value="1"/>
</dbReference>
<gene>
    <name evidence="2" type="primary">LOC109011764</name>
</gene>
<evidence type="ECO:0000313" key="1">
    <source>
        <dbReference type="Proteomes" id="UP000235220"/>
    </source>
</evidence>
<organism evidence="1 2">
    <name type="scientific">Juglans regia</name>
    <name type="common">English walnut</name>
    <dbReference type="NCBI Taxonomy" id="51240"/>
    <lineage>
        <taxon>Eukaryota</taxon>
        <taxon>Viridiplantae</taxon>
        <taxon>Streptophyta</taxon>
        <taxon>Embryophyta</taxon>
        <taxon>Tracheophyta</taxon>
        <taxon>Spermatophyta</taxon>
        <taxon>Magnoliopsida</taxon>
        <taxon>eudicotyledons</taxon>
        <taxon>Gunneridae</taxon>
        <taxon>Pentapetalae</taxon>
        <taxon>rosids</taxon>
        <taxon>fabids</taxon>
        <taxon>Fagales</taxon>
        <taxon>Juglandaceae</taxon>
        <taxon>Juglans</taxon>
    </lineage>
</organism>
<keyword evidence="1" id="KW-1185">Reference proteome</keyword>
<dbReference type="Proteomes" id="UP000235220">
    <property type="component" value="Chromosome 5"/>
</dbReference>
<proteinExistence type="predicted"/>
<dbReference type="GeneID" id="109011764"/>
<dbReference type="KEGG" id="jre:109011764"/>
<dbReference type="Gramene" id="Jr05_04110_p1">
    <property type="protein sequence ID" value="cds.Jr05_04110_p1"/>
    <property type="gene ID" value="Jr05_04110"/>
</dbReference>
<sequence>MTSELRALEENSTWTLESLPNGKKPIGCKWVFKTKIQADGTVKRYKAQQVAKAYTQVEGIDYHETFAPVAKMTTVRCVLVVAATKIGSFTKWTSTMPSGIANLMKKFT</sequence>
<dbReference type="STRING" id="51240.A0A2I4GXP9"/>
<dbReference type="RefSeq" id="XP_018848669.1">
    <property type="nucleotide sequence ID" value="XM_018993124.1"/>
</dbReference>
<reference evidence="2" key="1">
    <citation type="submission" date="2025-08" db="UniProtKB">
        <authorList>
            <consortium name="RefSeq"/>
        </authorList>
    </citation>
    <scope>IDENTIFICATION</scope>
    <source>
        <tissue evidence="2">Leaves</tissue>
    </source>
</reference>
<dbReference type="AlphaFoldDB" id="A0A2I4GXP9"/>
<dbReference type="InterPro" id="IPR013103">
    <property type="entry name" value="RVT_2"/>
</dbReference>
<protein>
    <submittedName>
        <fullName evidence="2">Uncharacterized mitochondrial protein AtMg00820-like</fullName>
    </submittedName>
</protein>
<name>A0A2I4GXP9_JUGRE</name>
<evidence type="ECO:0000313" key="2">
    <source>
        <dbReference type="RefSeq" id="XP_018848669.1"/>
    </source>
</evidence>
<accession>A0A2I4GXP9</accession>
<dbReference type="OrthoDB" id="411615at2759"/>